<sequence>MSRLQQLADVEQGALDAAAVKREESARLALEAEQTCEQVAGEILQSVGEHFPELSIEDSQGWADSACAEAVRAFRSRFIFAFRSCAALAAAQRQTPLPSRMTSESPSSESQRGGQQECAVDMQLEKSPPFSPPPSGLSHARGVERGGRSASFEDQVAVDVGKLVADGHKANARGDYHGARRRFLEVYALHRKPSAMISAANMALKAGDIEVAQSSYLELLRTSVLSQAEVEVVQRKLADVAEAQRKQSAGES</sequence>
<dbReference type="AlphaFoldDB" id="A0A7S3AEJ0"/>
<evidence type="ECO:0000313" key="2">
    <source>
        <dbReference type="EMBL" id="CAE0102261.1"/>
    </source>
</evidence>
<proteinExistence type="predicted"/>
<feature type="region of interest" description="Disordered" evidence="1">
    <location>
        <begin position="93"/>
        <end position="149"/>
    </location>
</feature>
<gene>
    <name evidence="2" type="ORF">HERI1096_LOCUS2918</name>
</gene>
<protein>
    <submittedName>
        <fullName evidence="2">Uncharacterized protein</fullName>
    </submittedName>
</protein>
<accession>A0A7S3AEJ0</accession>
<evidence type="ECO:0000256" key="1">
    <source>
        <dbReference type="SAM" id="MobiDB-lite"/>
    </source>
</evidence>
<name>A0A7S3AEJ0_9EUKA</name>
<reference evidence="2" key="1">
    <citation type="submission" date="2021-01" db="EMBL/GenBank/DDBJ databases">
        <authorList>
            <person name="Corre E."/>
            <person name="Pelletier E."/>
            <person name="Niang G."/>
            <person name="Scheremetjew M."/>
            <person name="Finn R."/>
            <person name="Kale V."/>
            <person name="Holt S."/>
            <person name="Cochrane G."/>
            <person name="Meng A."/>
            <person name="Brown T."/>
            <person name="Cohen L."/>
        </authorList>
    </citation>
    <scope>NUCLEOTIDE SEQUENCE</scope>
    <source>
        <strain evidence="2">CCMP281</strain>
    </source>
</reference>
<organism evidence="2">
    <name type="scientific">Haptolina ericina</name>
    <dbReference type="NCBI Taxonomy" id="156174"/>
    <lineage>
        <taxon>Eukaryota</taxon>
        <taxon>Haptista</taxon>
        <taxon>Haptophyta</taxon>
        <taxon>Prymnesiophyceae</taxon>
        <taxon>Prymnesiales</taxon>
        <taxon>Prymnesiaceae</taxon>
        <taxon>Haptolina</taxon>
    </lineage>
</organism>
<dbReference type="EMBL" id="HBHX01005398">
    <property type="protein sequence ID" value="CAE0102261.1"/>
    <property type="molecule type" value="Transcribed_RNA"/>
</dbReference>
<feature type="compositionally biased region" description="Low complexity" evidence="1">
    <location>
        <begin position="98"/>
        <end position="115"/>
    </location>
</feature>